<dbReference type="Proteomes" id="UP001519460">
    <property type="component" value="Unassembled WGS sequence"/>
</dbReference>
<protein>
    <recommendedName>
        <fullName evidence="3">60S ribosomal protein L29</fullName>
    </recommendedName>
</protein>
<dbReference type="AlphaFoldDB" id="A0ABD0M1H7"/>
<organism evidence="1 2">
    <name type="scientific">Batillaria attramentaria</name>
    <dbReference type="NCBI Taxonomy" id="370345"/>
    <lineage>
        <taxon>Eukaryota</taxon>
        <taxon>Metazoa</taxon>
        <taxon>Spiralia</taxon>
        <taxon>Lophotrochozoa</taxon>
        <taxon>Mollusca</taxon>
        <taxon>Gastropoda</taxon>
        <taxon>Caenogastropoda</taxon>
        <taxon>Sorbeoconcha</taxon>
        <taxon>Cerithioidea</taxon>
        <taxon>Batillariidae</taxon>
        <taxon>Batillaria</taxon>
    </lineage>
</organism>
<evidence type="ECO:0000313" key="2">
    <source>
        <dbReference type="Proteomes" id="UP001519460"/>
    </source>
</evidence>
<evidence type="ECO:0008006" key="3">
    <source>
        <dbReference type="Google" id="ProtNLM"/>
    </source>
</evidence>
<accession>A0ABD0M1H7</accession>
<reference evidence="1 2" key="1">
    <citation type="journal article" date="2023" name="Sci. Data">
        <title>Genome assembly of the Korean intertidal mud-creeper Batillaria attramentaria.</title>
        <authorList>
            <person name="Patra A.K."/>
            <person name="Ho P.T."/>
            <person name="Jun S."/>
            <person name="Lee S.J."/>
            <person name="Kim Y."/>
            <person name="Won Y.J."/>
        </authorList>
    </citation>
    <scope>NUCLEOTIDE SEQUENCE [LARGE SCALE GENOMIC DNA]</scope>
    <source>
        <strain evidence="1">Wonlab-2016</strain>
    </source>
</reference>
<sequence length="121" mass="14327">MYRVRREILENGTSNHEAYAHSNKIHKTNTKMKERRNEIQHNEKVCDKFVASPKCKSFFRIHGTPLLILRRIFPREADRHCLTSAYRRRRKHWRNCRLLAGHSCVERRFSGGTLTAAPVVK</sequence>
<comment type="caution">
    <text evidence="1">The sequence shown here is derived from an EMBL/GenBank/DDBJ whole genome shotgun (WGS) entry which is preliminary data.</text>
</comment>
<proteinExistence type="predicted"/>
<dbReference type="EMBL" id="JACVVK020000010">
    <property type="protein sequence ID" value="KAK7505574.1"/>
    <property type="molecule type" value="Genomic_DNA"/>
</dbReference>
<evidence type="ECO:0000313" key="1">
    <source>
        <dbReference type="EMBL" id="KAK7505574.1"/>
    </source>
</evidence>
<keyword evidence="2" id="KW-1185">Reference proteome</keyword>
<name>A0ABD0M1H7_9CAEN</name>
<gene>
    <name evidence="1" type="ORF">BaRGS_00003319</name>
</gene>